<evidence type="ECO:0000256" key="1">
    <source>
        <dbReference type="SAM" id="MobiDB-lite"/>
    </source>
</evidence>
<feature type="region of interest" description="Disordered" evidence="1">
    <location>
        <begin position="30"/>
        <end position="60"/>
    </location>
</feature>
<reference evidence="2" key="1">
    <citation type="submission" date="2020-06" db="EMBL/GenBank/DDBJ databases">
        <authorList>
            <person name="Li T."/>
            <person name="Hu X."/>
            <person name="Zhang T."/>
            <person name="Song X."/>
            <person name="Zhang H."/>
            <person name="Dai N."/>
            <person name="Sheng W."/>
            <person name="Hou X."/>
            <person name="Wei L."/>
        </authorList>
    </citation>
    <scope>NUCLEOTIDE SEQUENCE</scope>
    <source>
        <strain evidence="2">KEN1</strain>
        <tissue evidence="2">Leaf</tissue>
    </source>
</reference>
<accession>A0AAW2VTZ8</accession>
<dbReference type="EMBL" id="JACGWN010000009">
    <property type="protein sequence ID" value="KAL0432878.1"/>
    <property type="molecule type" value="Genomic_DNA"/>
</dbReference>
<protein>
    <submittedName>
        <fullName evidence="2">Uncharacterized protein</fullName>
    </submittedName>
</protein>
<gene>
    <name evidence="2" type="ORF">Slati_2622100</name>
</gene>
<proteinExistence type="predicted"/>
<organism evidence="2">
    <name type="scientific">Sesamum latifolium</name>
    <dbReference type="NCBI Taxonomy" id="2727402"/>
    <lineage>
        <taxon>Eukaryota</taxon>
        <taxon>Viridiplantae</taxon>
        <taxon>Streptophyta</taxon>
        <taxon>Embryophyta</taxon>
        <taxon>Tracheophyta</taxon>
        <taxon>Spermatophyta</taxon>
        <taxon>Magnoliopsida</taxon>
        <taxon>eudicotyledons</taxon>
        <taxon>Gunneridae</taxon>
        <taxon>Pentapetalae</taxon>
        <taxon>asterids</taxon>
        <taxon>lamiids</taxon>
        <taxon>Lamiales</taxon>
        <taxon>Pedaliaceae</taxon>
        <taxon>Sesamum</taxon>
    </lineage>
</organism>
<sequence length="101" mass="11043">MSFNSDASSPSTSAAAATIRDWIFPSYSFIPSRKMFTGPPEEEDSPPTATRRRNSTPPRLRFSSEQLAMILSPLAVPFPSRGGGILSLGTMKSQRGCWMMV</sequence>
<evidence type="ECO:0000313" key="2">
    <source>
        <dbReference type="EMBL" id="KAL0432878.1"/>
    </source>
</evidence>
<reference evidence="2" key="2">
    <citation type="journal article" date="2024" name="Plant">
        <title>Genomic evolution and insights into agronomic trait innovations of Sesamum species.</title>
        <authorList>
            <person name="Miao H."/>
            <person name="Wang L."/>
            <person name="Qu L."/>
            <person name="Liu H."/>
            <person name="Sun Y."/>
            <person name="Le M."/>
            <person name="Wang Q."/>
            <person name="Wei S."/>
            <person name="Zheng Y."/>
            <person name="Lin W."/>
            <person name="Duan Y."/>
            <person name="Cao H."/>
            <person name="Xiong S."/>
            <person name="Wang X."/>
            <person name="Wei L."/>
            <person name="Li C."/>
            <person name="Ma Q."/>
            <person name="Ju M."/>
            <person name="Zhao R."/>
            <person name="Li G."/>
            <person name="Mu C."/>
            <person name="Tian Q."/>
            <person name="Mei H."/>
            <person name="Zhang T."/>
            <person name="Gao T."/>
            <person name="Zhang H."/>
        </authorList>
    </citation>
    <scope>NUCLEOTIDE SEQUENCE</scope>
    <source>
        <strain evidence="2">KEN1</strain>
    </source>
</reference>
<dbReference type="AlphaFoldDB" id="A0AAW2VTZ8"/>
<name>A0AAW2VTZ8_9LAMI</name>
<comment type="caution">
    <text evidence="2">The sequence shown here is derived from an EMBL/GenBank/DDBJ whole genome shotgun (WGS) entry which is preliminary data.</text>
</comment>